<protein>
    <submittedName>
        <fullName evidence="7">RagB/SusD family nutrient uptake outer membrane protein</fullName>
    </submittedName>
</protein>
<dbReference type="AlphaFoldDB" id="A0A9E2SA94"/>
<dbReference type="Pfam" id="PF07980">
    <property type="entry name" value="SusD_RagB"/>
    <property type="match status" value="1"/>
</dbReference>
<dbReference type="Proteomes" id="UP000812270">
    <property type="component" value="Unassembled WGS sequence"/>
</dbReference>
<comment type="caution">
    <text evidence="7">The sequence shown here is derived from an EMBL/GenBank/DDBJ whole genome shotgun (WGS) entry which is preliminary data.</text>
</comment>
<keyword evidence="2" id="KW-0732">Signal</keyword>
<dbReference type="RefSeq" id="WP_217790390.1">
    <property type="nucleotide sequence ID" value="NZ_JAHSPG010000003.1"/>
</dbReference>
<keyword evidence="4" id="KW-0998">Cell outer membrane</keyword>
<evidence type="ECO:0000256" key="2">
    <source>
        <dbReference type="ARBA" id="ARBA00022729"/>
    </source>
</evidence>
<reference evidence="7" key="1">
    <citation type="submission" date="2021-06" db="EMBL/GenBank/DDBJ databases">
        <authorList>
            <person name="Huq M.A."/>
        </authorList>
    </citation>
    <scope>NUCLEOTIDE SEQUENCE</scope>
    <source>
        <strain evidence="7">MAH-26</strain>
    </source>
</reference>
<dbReference type="InterPro" id="IPR033985">
    <property type="entry name" value="SusD-like_N"/>
</dbReference>
<evidence type="ECO:0000256" key="1">
    <source>
        <dbReference type="ARBA" id="ARBA00004442"/>
    </source>
</evidence>
<dbReference type="GO" id="GO:0009279">
    <property type="term" value="C:cell outer membrane"/>
    <property type="evidence" value="ECO:0007669"/>
    <property type="project" value="UniProtKB-SubCell"/>
</dbReference>
<evidence type="ECO:0000313" key="8">
    <source>
        <dbReference type="Proteomes" id="UP000812270"/>
    </source>
</evidence>
<dbReference type="Pfam" id="PF14322">
    <property type="entry name" value="SusD-like_3"/>
    <property type="match status" value="1"/>
</dbReference>
<organism evidence="7 8">
    <name type="scientific">Pinibacter aurantiacus</name>
    <dbReference type="NCBI Taxonomy" id="2851599"/>
    <lineage>
        <taxon>Bacteria</taxon>
        <taxon>Pseudomonadati</taxon>
        <taxon>Bacteroidota</taxon>
        <taxon>Chitinophagia</taxon>
        <taxon>Chitinophagales</taxon>
        <taxon>Chitinophagaceae</taxon>
        <taxon>Pinibacter</taxon>
    </lineage>
</organism>
<feature type="domain" description="RagB/SusD" evidence="5">
    <location>
        <begin position="257"/>
        <end position="515"/>
    </location>
</feature>
<dbReference type="EMBL" id="JAHSPG010000003">
    <property type="protein sequence ID" value="MBV4356750.1"/>
    <property type="molecule type" value="Genomic_DNA"/>
</dbReference>
<evidence type="ECO:0000259" key="5">
    <source>
        <dbReference type="Pfam" id="PF07980"/>
    </source>
</evidence>
<evidence type="ECO:0000256" key="3">
    <source>
        <dbReference type="ARBA" id="ARBA00023136"/>
    </source>
</evidence>
<evidence type="ECO:0000313" key="7">
    <source>
        <dbReference type="EMBL" id="MBV4356750.1"/>
    </source>
</evidence>
<proteinExistence type="predicted"/>
<keyword evidence="8" id="KW-1185">Reference proteome</keyword>
<dbReference type="InterPro" id="IPR012944">
    <property type="entry name" value="SusD_RagB_dom"/>
</dbReference>
<dbReference type="PROSITE" id="PS51257">
    <property type="entry name" value="PROKAR_LIPOPROTEIN"/>
    <property type="match status" value="1"/>
</dbReference>
<gene>
    <name evidence="7" type="ORF">KTO63_06270</name>
</gene>
<name>A0A9E2SA94_9BACT</name>
<feature type="domain" description="SusD-like N-terminal" evidence="6">
    <location>
        <begin position="95"/>
        <end position="217"/>
    </location>
</feature>
<sequence length="515" mass="57837">MKKTFLKYGIAICSIITLASCDKQLNQTNPNSQTSASFWKTQNDALAGTNACYQTFIEDGGYMRFAPILLNVQGDDIKSNSPWTAISNVGRFQLGTADNSGYGWTFDEFYQGISRCNQVIANVPGISMDNTLKNRLVGEAYFLRGLYYFHLVDMFGSVPLPTTTAKILPQSTVTEGWAQVKADFKAAIPLLPITYANPDKGRATKGAAMAYLGKAYLFNGNFDSASVQFKSVIDLNVYSLMPNYADNFGENNENNAESVFEIQFSLTAGGTDLQWQGVPSSTWGFYSARAITFGAPNFGWTDVQPTATALAEYRQEKTKDGKIDPRCLATIFYNDTVDTHLANTPMYQTTFQAAYASSPAYMGDTYCKKYENWQGSKPNEYDWKSGINERLMRYSDVMLMYAECQNELGNAAECAKYIQLVRNRANLPDRQAEFAGYSKTQIRDQIGHERLLEFCLEGHRFDDIRRWGWLNDATKLAWLKSRDPEFGSYLPGRELLPIPQTEIDNNPGYKQNGTY</sequence>
<dbReference type="CDD" id="cd08977">
    <property type="entry name" value="SusD"/>
    <property type="match status" value="1"/>
</dbReference>
<evidence type="ECO:0000256" key="4">
    <source>
        <dbReference type="ARBA" id="ARBA00023237"/>
    </source>
</evidence>
<evidence type="ECO:0000259" key="6">
    <source>
        <dbReference type="Pfam" id="PF14322"/>
    </source>
</evidence>
<accession>A0A9E2SA94</accession>
<keyword evidence="3" id="KW-0472">Membrane</keyword>
<comment type="subcellular location">
    <subcellularLocation>
        <location evidence="1">Cell outer membrane</location>
    </subcellularLocation>
</comment>